<dbReference type="GO" id="GO:0005789">
    <property type="term" value="C:endoplasmic reticulum membrane"/>
    <property type="evidence" value="ECO:0007669"/>
    <property type="project" value="UniProtKB-SubCell"/>
</dbReference>
<feature type="transmembrane region" description="Helical" evidence="9">
    <location>
        <begin position="460"/>
        <end position="478"/>
    </location>
</feature>
<evidence type="ECO:0000313" key="10">
    <source>
        <dbReference type="EMBL" id="ELT90521.1"/>
    </source>
</evidence>
<dbReference type="OrthoDB" id="9979195at2759"/>
<comment type="function">
    <text evidence="8 9">Intramembrane glycolipid transporter that operates in the biosynthetic pathway of dolichol-linked oligosaccharides, the glycan precursors employed in protein asparagine (N)-glycosylation. The sequential addition of sugars to dolichol pyrophosphate produces dolichol-linked oligosaccharides containing fourteen sugars, including two GlcNAcs, nine mannoses and three glucoses. Once assembled, the oligosaccharide is transferred from the lipid to nascent proteins by oligosaccharyltransferases. The assembly of dolichol-linked oligosaccharides begins on the cytosolic side of the endoplasmic reticulum membrane and finishes in its lumen. RFT1 could mediate the translocation of the cytosolically oriented intermediate DolPP-GlcNAc2Man5, produced by ALG11, into the ER lumen where dolichol-linked oligosaccharides assembly continues. However, the intramembrane lipid transporter activity could not be confirmed in vitro.</text>
</comment>
<dbReference type="GO" id="GO:0034203">
    <property type="term" value="P:glycolipid translocation"/>
    <property type="evidence" value="ECO:0007669"/>
    <property type="project" value="TreeGrafter"/>
</dbReference>
<keyword evidence="4 9" id="KW-0812">Transmembrane</keyword>
<dbReference type="PANTHER" id="PTHR13117:SF5">
    <property type="entry name" value="PROTEIN RFT1 HOMOLOG"/>
    <property type="match status" value="1"/>
</dbReference>
<evidence type="ECO:0000313" key="11">
    <source>
        <dbReference type="EnsemblMetazoa" id="CapteP96530"/>
    </source>
</evidence>
<sequence>MVLQVRSFSFIRRAIIVLFQLVFRVLTFVLNAFVLRFISQDVLGIVNWLLTLLYTTVLFISREAFRRACLSKTSEVKWKETVNILWLSVPICAVFSCLLGFIWTFYLDQPDSAVIPHYPLAVAAFALSALIEMMAEPLYIMAQIMLYVRLKVVIEGVALALRCVLTVALVTFTPHLGLINFAVAQISFTAAYCVMYYVYFIYLLSTSEELPVRSFTDILPSFLDKGVMFNRGLMQLTWSFFKQSFLKQLLTEGERFVMTFFNVLSFGDQGVYDVINNLGSLVARFVFLPLEDASYLFFSQSLKRGKPACEQDESNLALCTSVLEALLKVVTLIGLTFLTFGFSYSYLLLDIYGGTTLSGGNGPLLLRWYCAYVLLLALNGISECFTFATMSQTEVDRYNHKMLIFSVVFLFSSWFFTQFLGSVGFILANCLNMSARITHSLIYTWKYFKQSQSDPLRGAAISPLVLGLFAITFIVTFFSEKLLCCTIGWVYRLLHIAIGAICLLCIILAIYFKENKFINFVETQYRLKYKQH</sequence>
<feature type="transmembrane region" description="Helical" evidence="9">
    <location>
        <begin position="366"/>
        <end position="390"/>
    </location>
</feature>
<dbReference type="FunCoup" id="R7TG45">
    <property type="interactions" value="1396"/>
</dbReference>
<feature type="transmembrane region" description="Helical" evidence="9">
    <location>
        <begin position="325"/>
        <end position="346"/>
    </location>
</feature>
<comment type="similarity">
    <text evidence="3 9">Belongs to the RFT1 family.</text>
</comment>
<evidence type="ECO:0000256" key="2">
    <source>
        <dbReference type="ARBA" id="ARBA00004922"/>
    </source>
</evidence>
<keyword evidence="7 9" id="KW-0472">Membrane</keyword>
<evidence type="ECO:0000256" key="9">
    <source>
        <dbReference type="RuleBase" id="RU365067"/>
    </source>
</evidence>
<dbReference type="Proteomes" id="UP000014760">
    <property type="component" value="Unassembled WGS sequence"/>
</dbReference>
<name>R7TG45_CAPTE</name>
<dbReference type="EMBL" id="KB310879">
    <property type="protein sequence ID" value="ELT90521.1"/>
    <property type="molecule type" value="Genomic_DNA"/>
</dbReference>
<evidence type="ECO:0000256" key="5">
    <source>
        <dbReference type="ARBA" id="ARBA00022824"/>
    </source>
</evidence>
<feature type="transmembrane region" description="Helical" evidence="9">
    <location>
        <begin position="45"/>
        <end position="61"/>
    </location>
</feature>
<organism evidence="10">
    <name type="scientific">Capitella teleta</name>
    <name type="common">Polychaete worm</name>
    <dbReference type="NCBI Taxonomy" id="283909"/>
    <lineage>
        <taxon>Eukaryota</taxon>
        <taxon>Metazoa</taxon>
        <taxon>Spiralia</taxon>
        <taxon>Lophotrochozoa</taxon>
        <taxon>Annelida</taxon>
        <taxon>Polychaeta</taxon>
        <taxon>Sedentaria</taxon>
        <taxon>Scolecida</taxon>
        <taxon>Capitellidae</taxon>
        <taxon>Capitella</taxon>
    </lineage>
</organism>
<feature type="transmembrane region" description="Helical" evidence="9">
    <location>
        <begin position="82"/>
        <end position="106"/>
    </location>
</feature>
<comment type="pathway">
    <text evidence="2">Protein modification; protein glycosylation.</text>
</comment>
<dbReference type="OMA" id="WPGKLFG"/>
<evidence type="ECO:0000256" key="7">
    <source>
        <dbReference type="ARBA" id="ARBA00023136"/>
    </source>
</evidence>
<reference evidence="11" key="3">
    <citation type="submission" date="2015-06" db="UniProtKB">
        <authorList>
            <consortium name="EnsemblMetazoa"/>
        </authorList>
    </citation>
    <scope>IDENTIFICATION</scope>
</reference>
<evidence type="ECO:0000256" key="8">
    <source>
        <dbReference type="ARBA" id="ARBA00045912"/>
    </source>
</evidence>
<evidence type="ECO:0000256" key="1">
    <source>
        <dbReference type="ARBA" id="ARBA00004477"/>
    </source>
</evidence>
<evidence type="ECO:0000313" key="12">
    <source>
        <dbReference type="Proteomes" id="UP000014760"/>
    </source>
</evidence>
<dbReference type="EnsemblMetazoa" id="CapteT96530">
    <property type="protein sequence ID" value="CapteP96530"/>
    <property type="gene ID" value="CapteG96530"/>
</dbReference>
<keyword evidence="5" id="KW-0256">Endoplasmic reticulum</keyword>
<dbReference type="InterPro" id="IPR007594">
    <property type="entry name" value="RFT1"/>
</dbReference>
<feature type="transmembrane region" description="Helical" evidence="9">
    <location>
        <begin position="490"/>
        <end position="512"/>
    </location>
</feature>
<dbReference type="HOGENOM" id="CLU_023360_5_0_1"/>
<feature type="transmembrane region" description="Helical" evidence="9">
    <location>
        <begin position="402"/>
        <end position="420"/>
    </location>
</feature>
<feature type="transmembrane region" description="Helical" evidence="9">
    <location>
        <begin position="178"/>
        <end position="204"/>
    </location>
</feature>
<dbReference type="EMBL" id="AMQN01014301">
    <property type="status" value="NOT_ANNOTATED_CDS"/>
    <property type="molecule type" value="Genomic_DNA"/>
</dbReference>
<evidence type="ECO:0000256" key="6">
    <source>
        <dbReference type="ARBA" id="ARBA00022989"/>
    </source>
</evidence>
<comment type="subcellular location">
    <subcellularLocation>
        <location evidence="1 9">Endoplasmic reticulum membrane</location>
        <topology evidence="1 9">Multi-pass membrane protein</topology>
    </subcellularLocation>
</comment>
<dbReference type="GO" id="GO:0006488">
    <property type="term" value="P:dolichol-linked oligosaccharide biosynthetic process"/>
    <property type="evidence" value="ECO:0007669"/>
    <property type="project" value="InterPro"/>
</dbReference>
<reference evidence="12" key="1">
    <citation type="submission" date="2012-12" db="EMBL/GenBank/DDBJ databases">
        <authorList>
            <person name="Hellsten U."/>
            <person name="Grimwood J."/>
            <person name="Chapman J.A."/>
            <person name="Shapiro H."/>
            <person name="Aerts A."/>
            <person name="Otillar R.P."/>
            <person name="Terry A.Y."/>
            <person name="Boore J.L."/>
            <person name="Simakov O."/>
            <person name="Marletaz F."/>
            <person name="Cho S.-J."/>
            <person name="Edsinger-Gonzales E."/>
            <person name="Havlak P."/>
            <person name="Kuo D.-H."/>
            <person name="Larsson T."/>
            <person name="Lv J."/>
            <person name="Arendt D."/>
            <person name="Savage R."/>
            <person name="Osoegawa K."/>
            <person name="de Jong P."/>
            <person name="Lindberg D.R."/>
            <person name="Seaver E.C."/>
            <person name="Weisblat D.A."/>
            <person name="Putnam N.H."/>
            <person name="Grigoriev I.V."/>
            <person name="Rokhsar D.S."/>
        </authorList>
    </citation>
    <scope>NUCLEOTIDE SEQUENCE</scope>
    <source>
        <strain evidence="12">I ESC-2004</strain>
    </source>
</reference>
<accession>R7TG45</accession>
<feature type="transmembrane region" description="Helical" evidence="9">
    <location>
        <begin position="21"/>
        <end position="39"/>
    </location>
</feature>
<gene>
    <name evidence="10" type="ORF">CAPTEDRAFT_96530</name>
</gene>
<dbReference type="AlphaFoldDB" id="R7TG45"/>
<dbReference type="STRING" id="283909.R7TG45"/>
<dbReference type="PANTHER" id="PTHR13117">
    <property type="entry name" value="ENDOPLASMIC RETICULUM MULTISPAN TRANSMEMBRANE PROTEIN-RELATED"/>
    <property type="match status" value="1"/>
</dbReference>
<keyword evidence="6 9" id="KW-1133">Transmembrane helix</keyword>
<proteinExistence type="inferred from homology"/>
<reference evidence="10 12" key="2">
    <citation type="journal article" date="2013" name="Nature">
        <title>Insights into bilaterian evolution from three spiralian genomes.</title>
        <authorList>
            <person name="Simakov O."/>
            <person name="Marletaz F."/>
            <person name="Cho S.J."/>
            <person name="Edsinger-Gonzales E."/>
            <person name="Havlak P."/>
            <person name="Hellsten U."/>
            <person name="Kuo D.H."/>
            <person name="Larsson T."/>
            <person name="Lv J."/>
            <person name="Arendt D."/>
            <person name="Savage R."/>
            <person name="Osoegawa K."/>
            <person name="de Jong P."/>
            <person name="Grimwood J."/>
            <person name="Chapman J.A."/>
            <person name="Shapiro H."/>
            <person name="Aerts A."/>
            <person name="Otillar R.P."/>
            <person name="Terry A.Y."/>
            <person name="Boore J.L."/>
            <person name="Grigoriev I.V."/>
            <person name="Lindberg D.R."/>
            <person name="Seaver E.C."/>
            <person name="Weisblat D.A."/>
            <person name="Putnam N.H."/>
            <person name="Rokhsar D.S."/>
        </authorList>
    </citation>
    <scope>NUCLEOTIDE SEQUENCE</scope>
    <source>
        <strain evidence="10 12">I ESC-2004</strain>
    </source>
</reference>
<dbReference type="Pfam" id="PF04506">
    <property type="entry name" value="Rft-1"/>
    <property type="match status" value="1"/>
</dbReference>
<keyword evidence="12" id="KW-1185">Reference proteome</keyword>
<evidence type="ECO:0000256" key="4">
    <source>
        <dbReference type="ARBA" id="ARBA00022692"/>
    </source>
</evidence>
<protein>
    <recommendedName>
        <fullName evidence="9">Protein RFT1 homolog</fullName>
    </recommendedName>
</protein>
<evidence type="ECO:0000256" key="3">
    <source>
        <dbReference type="ARBA" id="ARBA00010288"/>
    </source>
</evidence>
<feature type="transmembrane region" description="Helical" evidence="9">
    <location>
        <begin position="152"/>
        <end position="172"/>
    </location>
</feature>
<feature type="transmembrane region" description="Helical" evidence="9">
    <location>
        <begin position="118"/>
        <end position="140"/>
    </location>
</feature>